<dbReference type="SMART" id="SM00382">
    <property type="entry name" value="AAA"/>
    <property type="match status" value="1"/>
</dbReference>
<keyword evidence="3" id="KW-0067">ATP-binding</keyword>
<dbReference type="RefSeq" id="WP_076879327.1">
    <property type="nucleotide sequence ID" value="NZ_MLCN01000055.1"/>
</dbReference>
<proteinExistence type="inferred from homology"/>
<dbReference type="PROSITE" id="PS00662">
    <property type="entry name" value="T2SP_E"/>
    <property type="match status" value="1"/>
</dbReference>
<dbReference type="SUPFAM" id="SSF52540">
    <property type="entry name" value="P-loop containing nucleoside triphosphate hydrolases"/>
    <property type="match status" value="1"/>
</dbReference>
<dbReference type="GO" id="GO:0016887">
    <property type="term" value="F:ATP hydrolysis activity"/>
    <property type="evidence" value="ECO:0007669"/>
    <property type="project" value="TreeGrafter"/>
</dbReference>
<evidence type="ECO:0000313" key="5">
    <source>
        <dbReference type="EMBL" id="ONG37363.1"/>
    </source>
</evidence>
<dbReference type="Proteomes" id="UP000192132">
    <property type="component" value="Unassembled WGS sequence"/>
</dbReference>
<dbReference type="InterPro" id="IPR001482">
    <property type="entry name" value="T2SS/T4SS_dom"/>
</dbReference>
<evidence type="ECO:0000313" key="6">
    <source>
        <dbReference type="Proteomes" id="UP000192132"/>
    </source>
</evidence>
<dbReference type="CDD" id="cd01129">
    <property type="entry name" value="PulE-GspE-like"/>
    <property type="match status" value="1"/>
</dbReference>
<sequence>MTSMQSPANAVAMEEHKQFISSNPNDPLDQKAVEILNDVFAYALFNKASDVHFETAYDEGLVRVRQDGELRIIHNLPKNLIVRISEKIMSRADIAASTTKTPQDGRTYLFFPKPDNSNEEVRVDLRINILPSMKGRSIVCRLLDQSNAGKSLNEIHMTKSVREAIGSLITSPTGLFYVVGETGSGKTTTLYAILNELNDSARKIITIEDPVEYQLPFLQQVNVDKSNSFETALRACMRQDPDVILVGEIRDKVTAQIAVQAAQTGHLVLSTLHANDSVAAITRLIDLGVDRYSLGEVLRGILAQRLVRQLKNSKMIDEANEEQKSWLMKNGFGQYANQSFGKSGIDAYSGRLPVMEMLLMSNDIKELVFSGNTQKIYEVAKNQPQYETLANAAIRLSMEGKTSLNQARLIAGSKVSSGMQGLKIGERLINLGYLSNYQLEQALEIQRFQRSEHRQRLGDILIDMKFCNEDQINESLRAI</sequence>
<dbReference type="Pfam" id="PF00437">
    <property type="entry name" value="T2SSE"/>
    <property type="match status" value="1"/>
</dbReference>
<protein>
    <recommendedName>
        <fullName evidence="4">Bacterial type II secretion system protein E domain-containing protein</fullName>
    </recommendedName>
</protein>
<name>A0A1S8CQX2_9GAMM</name>
<comment type="similarity">
    <text evidence="1">Belongs to the GSP E family.</text>
</comment>
<dbReference type="AlphaFoldDB" id="A0A1S8CQX2"/>
<dbReference type="Gene3D" id="3.30.450.90">
    <property type="match status" value="1"/>
</dbReference>
<dbReference type="PANTHER" id="PTHR30258:SF2">
    <property type="entry name" value="COMG OPERON PROTEIN 1"/>
    <property type="match status" value="1"/>
</dbReference>
<dbReference type="InterPro" id="IPR003593">
    <property type="entry name" value="AAA+_ATPase"/>
</dbReference>
<feature type="domain" description="Bacterial type II secretion system protein E" evidence="4">
    <location>
        <begin position="237"/>
        <end position="251"/>
    </location>
</feature>
<dbReference type="GO" id="GO:0005886">
    <property type="term" value="C:plasma membrane"/>
    <property type="evidence" value="ECO:0007669"/>
    <property type="project" value="TreeGrafter"/>
</dbReference>
<keyword evidence="2" id="KW-0547">Nucleotide-binding</keyword>
<dbReference type="EMBL" id="MLCN01000055">
    <property type="protein sequence ID" value="ONG37363.1"/>
    <property type="molecule type" value="Genomic_DNA"/>
</dbReference>
<dbReference type="STRING" id="1907941.BKE30_14625"/>
<dbReference type="InterPro" id="IPR037257">
    <property type="entry name" value="T2SS_E_N_sf"/>
</dbReference>
<comment type="caution">
    <text evidence="5">The sequence shown here is derived from an EMBL/GenBank/DDBJ whole genome shotgun (WGS) entry which is preliminary data.</text>
</comment>
<evidence type="ECO:0000259" key="4">
    <source>
        <dbReference type="PROSITE" id="PS00662"/>
    </source>
</evidence>
<dbReference type="OrthoDB" id="5297927at2"/>
<evidence type="ECO:0000256" key="3">
    <source>
        <dbReference type="ARBA" id="ARBA00022840"/>
    </source>
</evidence>
<gene>
    <name evidence="5" type="ORF">BKE30_14625</name>
</gene>
<dbReference type="PANTHER" id="PTHR30258">
    <property type="entry name" value="TYPE II SECRETION SYSTEM PROTEIN GSPE-RELATED"/>
    <property type="match status" value="1"/>
</dbReference>
<dbReference type="SUPFAM" id="SSF160246">
    <property type="entry name" value="EspE N-terminal domain-like"/>
    <property type="match status" value="1"/>
</dbReference>
<dbReference type="InterPro" id="IPR027417">
    <property type="entry name" value="P-loop_NTPase"/>
</dbReference>
<dbReference type="Gene3D" id="3.40.50.300">
    <property type="entry name" value="P-loop containing nucleotide triphosphate hydrolases"/>
    <property type="match status" value="1"/>
</dbReference>
<evidence type="ECO:0000256" key="2">
    <source>
        <dbReference type="ARBA" id="ARBA00022741"/>
    </source>
</evidence>
<keyword evidence="6" id="KW-1185">Reference proteome</keyword>
<dbReference type="GO" id="GO:0005524">
    <property type="term" value="F:ATP binding"/>
    <property type="evidence" value="ECO:0007669"/>
    <property type="project" value="UniProtKB-KW"/>
</dbReference>
<evidence type="ECO:0000256" key="1">
    <source>
        <dbReference type="ARBA" id="ARBA00006611"/>
    </source>
</evidence>
<accession>A0A1S8CQX2</accession>
<organism evidence="5 6">
    <name type="scientific">Alkanindiges hydrocarboniclasticus</name>
    <dbReference type="NCBI Taxonomy" id="1907941"/>
    <lineage>
        <taxon>Bacteria</taxon>
        <taxon>Pseudomonadati</taxon>
        <taxon>Pseudomonadota</taxon>
        <taxon>Gammaproteobacteria</taxon>
        <taxon>Moraxellales</taxon>
        <taxon>Moraxellaceae</taxon>
        <taxon>Alkanindiges</taxon>
    </lineage>
</organism>
<reference evidence="5 6" key="1">
    <citation type="submission" date="2016-10" db="EMBL/GenBank/DDBJ databases">
        <title>Draft Genome sequence of Alkanindiges sp. strain H1.</title>
        <authorList>
            <person name="Subhash Y."/>
            <person name="Lee S."/>
        </authorList>
    </citation>
    <scope>NUCLEOTIDE SEQUENCE [LARGE SCALE GENOMIC DNA]</scope>
    <source>
        <strain evidence="5 6">H1</strain>
    </source>
</reference>